<comment type="caution">
    <text evidence="2">The sequence shown here is derived from an EMBL/GenBank/DDBJ whole genome shotgun (WGS) entry which is preliminary data.</text>
</comment>
<feature type="region of interest" description="Disordered" evidence="1">
    <location>
        <begin position="1"/>
        <end position="26"/>
    </location>
</feature>
<feature type="region of interest" description="Disordered" evidence="1">
    <location>
        <begin position="104"/>
        <end position="154"/>
    </location>
</feature>
<evidence type="ECO:0000313" key="2">
    <source>
        <dbReference type="EMBL" id="KAF0035588.1"/>
    </source>
</evidence>
<organism evidence="2 3">
    <name type="scientific">Scophthalmus maximus</name>
    <name type="common">Turbot</name>
    <name type="synonym">Psetta maxima</name>
    <dbReference type="NCBI Taxonomy" id="52904"/>
    <lineage>
        <taxon>Eukaryota</taxon>
        <taxon>Metazoa</taxon>
        <taxon>Chordata</taxon>
        <taxon>Craniata</taxon>
        <taxon>Vertebrata</taxon>
        <taxon>Euteleostomi</taxon>
        <taxon>Actinopterygii</taxon>
        <taxon>Neopterygii</taxon>
        <taxon>Teleostei</taxon>
        <taxon>Neoteleostei</taxon>
        <taxon>Acanthomorphata</taxon>
        <taxon>Carangaria</taxon>
        <taxon>Pleuronectiformes</taxon>
        <taxon>Pleuronectoidei</taxon>
        <taxon>Scophthalmidae</taxon>
        <taxon>Scophthalmus</taxon>
    </lineage>
</organism>
<name>A0A6A4SU00_SCOMX</name>
<accession>A0A6A4SU00</accession>
<proteinExistence type="predicted"/>
<feature type="compositionally biased region" description="Basic and acidic residues" evidence="1">
    <location>
        <begin position="142"/>
        <end position="154"/>
    </location>
</feature>
<gene>
    <name evidence="2" type="ORF">F2P81_013346</name>
</gene>
<evidence type="ECO:0000313" key="3">
    <source>
        <dbReference type="Proteomes" id="UP000438429"/>
    </source>
</evidence>
<sequence length="166" mass="18630">MYRKYLSTQTGKGQNVGGKQTFKSDDTGRVAANTRVTFQHFGVSSLRQPDLVLRPTHKDVKYLQSFSLRDIRPRYPRVDVCDAAQPGAGAAADAELCSGQQIHWSQSSEGGLSPEKKTLEEPRKPPHFTVCQNRNNLAGAKQTDKQTNKRKEFYGEQTEQVNIYNV</sequence>
<evidence type="ECO:0000256" key="1">
    <source>
        <dbReference type="SAM" id="MobiDB-lite"/>
    </source>
</evidence>
<dbReference type="EMBL" id="VEVO01000011">
    <property type="protein sequence ID" value="KAF0035588.1"/>
    <property type="molecule type" value="Genomic_DNA"/>
</dbReference>
<dbReference type="Proteomes" id="UP000438429">
    <property type="component" value="Unassembled WGS sequence"/>
</dbReference>
<dbReference type="AlphaFoldDB" id="A0A6A4SU00"/>
<reference evidence="2 3" key="1">
    <citation type="submission" date="2019-06" db="EMBL/GenBank/DDBJ databases">
        <title>Draft genomes of female and male turbot (Scophthalmus maximus).</title>
        <authorList>
            <person name="Xu H."/>
            <person name="Xu X.-W."/>
            <person name="Shao C."/>
            <person name="Chen S."/>
        </authorList>
    </citation>
    <scope>NUCLEOTIDE SEQUENCE [LARGE SCALE GENOMIC DNA]</scope>
    <source>
        <strain evidence="2">Ysfricsl-2016a</strain>
        <tissue evidence="2">Blood</tissue>
    </source>
</reference>
<protein>
    <submittedName>
        <fullName evidence="2">Uncharacterized protein</fullName>
    </submittedName>
</protein>
<feature type="compositionally biased region" description="Basic and acidic residues" evidence="1">
    <location>
        <begin position="114"/>
        <end position="124"/>
    </location>
</feature>
<feature type="compositionally biased region" description="Polar residues" evidence="1">
    <location>
        <begin position="1"/>
        <end position="13"/>
    </location>
</feature>